<evidence type="ECO:0000256" key="1">
    <source>
        <dbReference type="SAM" id="Phobius"/>
    </source>
</evidence>
<keyword evidence="1" id="KW-0812">Transmembrane</keyword>
<sequence length="184" mass="19523">MPFSKTLAKAASEKNVILASIAFFITFSILKRTNALYFPENALAFSPDFSTVFGYGVDDVSAEINPAILAALTAVNVISIAAFGFLESSVTSWAVESLGSSALLVVNQLPVVNALQHIAEAVLFSAALLTNNSEYAGLAGMLSQMRSIIAIGSLALAAISSVQFLRTWFTVIGRDGRQKIAKKE</sequence>
<evidence type="ECO:0000313" key="3">
    <source>
        <dbReference type="Proteomes" id="UP000193642"/>
    </source>
</evidence>
<organism evidence="2 3">
    <name type="scientific">Rhizoclosmatium globosum</name>
    <dbReference type="NCBI Taxonomy" id="329046"/>
    <lineage>
        <taxon>Eukaryota</taxon>
        <taxon>Fungi</taxon>
        <taxon>Fungi incertae sedis</taxon>
        <taxon>Chytridiomycota</taxon>
        <taxon>Chytridiomycota incertae sedis</taxon>
        <taxon>Chytridiomycetes</taxon>
        <taxon>Chytridiales</taxon>
        <taxon>Chytriomycetaceae</taxon>
        <taxon>Rhizoclosmatium</taxon>
    </lineage>
</organism>
<dbReference type="AlphaFoldDB" id="A0A1Y2BEJ1"/>
<dbReference type="EMBL" id="MCGO01000068">
    <property type="protein sequence ID" value="ORY33258.1"/>
    <property type="molecule type" value="Genomic_DNA"/>
</dbReference>
<comment type="caution">
    <text evidence="2">The sequence shown here is derived from an EMBL/GenBank/DDBJ whole genome shotgun (WGS) entry which is preliminary data.</text>
</comment>
<name>A0A1Y2BEJ1_9FUNG</name>
<gene>
    <name evidence="2" type="ORF">BCR33DRAFT_856320</name>
</gene>
<accession>A0A1Y2BEJ1</accession>
<keyword evidence="1" id="KW-1133">Transmembrane helix</keyword>
<keyword evidence="1" id="KW-0472">Membrane</keyword>
<dbReference type="Proteomes" id="UP000193642">
    <property type="component" value="Unassembled WGS sequence"/>
</dbReference>
<keyword evidence="3" id="KW-1185">Reference proteome</keyword>
<evidence type="ECO:0000313" key="2">
    <source>
        <dbReference type="EMBL" id="ORY33258.1"/>
    </source>
</evidence>
<proteinExistence type="predicted"/>
<protein>
    <submittedName>
        <fullName evidence="2">Uncharacterized protein</fullName>
    </submittedName>
</protein>
<feature type="transmembrane region" description="Helical" evidence="1">
    <location>
        <begin position="148"/>
        <end position="169"/>
    </location>
</feature>
<reference evidence="2 3" key="1">
    <citation type="submission" date="2016-07" db="EMBL/GenBank/DDBJ databases">
        <title>Pervasive Adenine N6-methylation of Active Genes in Fungi.</title>
        <authorList>
            <consortium name="DOE Joint Genome Institute"/>
            <person name="Mondo S.J."/>
            <person name="Dannebaum R.O."/>
            <person name="Kuo R.C."/>
            <person name="Labutti K."/>
            <person name="Haridas S."/>
            <person name="Kuo A."/>
            <person name="Salamov A."/>
            <person name="Ahrendt S.R."/>
            <person name="Lipzen A."/>
            <person name="Sullivan W."/>
            <person name="Andreopoulos W.B."/>
            <person name="Clum A."/>
            <person name="Lindquist E."/>
            <person name="Daum C."/>
            <person name="Ramamoorthy G.K."/>
            <person name="Gryganskyi A."/>
            <person name="Culley D."/>
            <person name="Magnuson J.K."/>
            <person name="James T.Y."/>
            <person name="O'Malley M.A."/>
            <person name="Stajich J.E."/>
            <person name="Spatafora J.W."/>
            <person name="Visel A."/>
            <person name="Grigoriev I.V."/>
        </authorList>
    </citation>
    <scope>NUCLEOTIDE SEQUENCE [LARGE SCALE GENOMIC DNA]</scope>
    <source>
        <strain evidence="2 3">JEL800</strain>
    </source>
</reference>
<dbReference type="OrthoDB" id="2145210at2759"/>